<proteinExistence type="predicted"/>
<comment type="caution">
    <text evidence="1">The sequence shown here is derived from an EMBL/GenBank/DDBJ whole genome shotgun (WGS) entry which is preliminary data.</text>
</comment>
<dbReference type="Proteomes" id="UP000242519">
    <property type="component" value="Unassembled WGS sequence"/>
</dbReference>
<dbReference type="AlphaFoldDB" id="A0A218Z6D4"/>
<reference evidence="1 2" key="1">
    <citation type="submission" date="2017-04" db="EMBL/GenBank/DDBJ databases">
        <title>Draft genome sequence of Marssonina coronaria NL1: causal agent of apple blotch.</title>
        <authorList>
            <person name="Cheng Q."/>
        </authorList>
    </citation>
    <scope>NUCLEOTIDE SEQUENCE [LARGE SCALE GENOMIC DNA]</scope>
    <source>
        <strain evidence="1 2">NL1</strain>
    </source>
</reference>
<evidence type="ECO:0000313" key="2">
    <source>
        <dbReference type="Proteomes" id="UP000242519"/>
    </source>
</evidence>
<protein>
    <submittedName>
        <fullName evidence="1">Uncharacterized protein</fullName>
    </submittedName>
</protein>
<sequence length="183" mass="20351">MVAGKACLTHGVKDLTDDPCQQATWNVEPFITKDPLPWCISCLTTDPDAPDRTHRRASKDWRDAIEEGLGPGDFQRTALAGMIASTALPARHAEINQLFARRWMSVPWSRFMDAMAMMDSVPKRSGGPAVQVIPGKESKWLREGAIIIHRPHPDSTLDLVLANLIGKRSGKVFWMEQRCFGDG</sequence>
<dbReference type="InParanoid" id="A0A218Z6D4"/>
<dbReference type="EMBL" id="MZNU01000188">
    <property type="protein sequence ID" value="OWP03160.1"/>
    <property type="molecule type" value="Genomic_DNA"/>
</dbReference>
<organism evidence="1 2">
    <name type="scientific">Diplocarpon coronariae</name>
    <dbReference type="NCBI Taxonomy" id="2795749"/>
    <lineage>
        <taxon>Eukaryota</taxon>
        <taxon>Fungi</taxon>
        <taxon>Dikarya</taxon>
        <taxon>Ascomycota</taxon>
        <taxon>Pezizomycotina</taxon>
        <taxon>Leotiomycetes</taxon>
        <taxon>Helotiales</taxon>
        <taxon>Drepanopezizaceae</taxon>
        <taxon>Diplocarpon</taxon>
    </lineage>
</organism>
<name>A0A218Z6D4_9HELO</name>
<evidence type="ECO:0000313" key="1">
    <source>
        <dbReference type="EMBL" id="OWP03160.1"/>
    </source>
</evidence>
<gene>
    <name evidence="1" type="ORF">B2J93_7186</name>
</gene>
<accession>A0A218Z6D4</accession>
<keyword evidence="2" id="KW-1185">Reference proteome</keyword>
<dbReference type="OrthoDB" id="2922289at2759"/>